<keyword evidence="1" id="KW-0732">Signal</keyword>
<feature type="chain" id="PRO_5046457878" description="DUF4266 domain-containing protein" evidence="1">
    <location>
        <begin position="23"/>
        <end position="71"/>
    </location>
</feature>
<name>A0ABQ6M145_9GAMM</name>
<evidence type="ECO:0000313" key="4">
    <source>
        <dbReference type="Proteomes" id="UP001224392"/>
    </source>
</evidence>
<accession>A0ABQ6M145</accession>
<dbReference type="RefSeq" id="WP_285764691.1">
    <property type="nucleotide sequence ID" value="NZ_BSYJ01000005.1"/>
</dbReference>
<dbReference type="PROSITE" id="PS51257">
    <property type="entry name" value="PROKAR_LIPOPROTEIN"/>
    <property type="match status" value="1"/>
</dbReference>
<evidence type="ECO:0000259" key="2">
    <source>
        <dbReference type="Pfam" id="PF14086"/>
    </source>
</evidence>
<comment type="caution">
    <text evidence="3">The sequence shown here is derived from an EMBL/GenBank/DDBJ whole genome shotgun (WGS) entry which is preliminary data.</text>
</comment>
<evidence type="ECO:0000256" key="1">
    <source>
        <dbReference type="SAM" id="SignalP"/>
    </source>
</evidence>
<evidence type="ECO:0000313" key="3">
    <source>
        <dbReference type="EMBL" id="GMG88076.1"/>
    </source>
</evidence>
<dbReference type="Proteomes" id="UP001224392">
    <property type="component" value="Unassembled WGS sequence"/>
</dbReference>
<reference evidence="3 4" key="1">
    <citation type="submission" date="2023-04" db="EMBL/GenBank/DDBJ databases">
        <title>Marinobulbifer ophiurae gen. nov., sp. Nov., isolate from tissue of brittle star Ophioplocus japonicus.</title>
        <authorList>
            <person name="Kawano K."/>
            <person name="Sawayama S."/>
            <person name="Nakagawa S."/>
        </authorList>
    </citation>
    <scope>NUCLEOTIDE SEQUENCE [LARGE SCALE GENOMIC DNA]</scope>
    <source>
        <strain evidence="3 4">NKW57</strain>
    </source>
</reference>
<feature type="signal peptide" evidence="1">
    <location>
        <begin position="1"/>
        <end position="22"/>
    </location>
</feature>
<proteinExistence type="predicted"/>
<protein>
    <recommendedName>
        <fullName evidence="2">DUF4266 domain-containing protein</fullName>
    </recommendedName>
</protein>
<feature type="domain" description="DUF4266" evidence="2">
    <location>
        <begin position="22"/>
        <end position="71"/>
    </location>
</feature>
<organism evidence="3 4">
    <name type="scientific">Biformimicrobium ophioploci</name>
    <dbReference type="NCBI Taxonomy" id="3036711"/>
    <lineage>
        <taxon>Bacteria</taxon>
        <taxon>Pseudomonadati</taxon>
        <taxon>Pseudomonadota</taxon>
        <taxon>Gammaproteobacteria</taxon>
        <taxon>Cellvibrionales</taxon>
        <taxon>Microbulbiferaceae</taxon>
        <taxon>Biformimicrobium</taxon>
    </lineage>
</organism>
<dbReference type="Pfam" id="PF14086">
    <property type="entry name" value="DUF4266"/>
    <property type="match status" value="1"/>
</dbReference>
<gene>
    <name evidence="3" type="ORF">MNKW57_23970</name>
</gene>
<dbReference type="EMBL" id="BSYJ01000005">
    <property type="protein sequence ID" value="GMG88076.1"/>
    <property type="molecule type" value="Genomic_DNA"/>
</dbReference>
<sequence>MKKIILSLMLPVLAGCSTTPWVAPYERHYLADPIMQFDRDPVAAGYMNHVYEARESARGAEGGTGGGCGCN</sequence>
<dbReference type="InterPro" id="IPR025362">
    <property type="entry name" value="DUF4266"/>
</dbReference>
<keyword evidence="4" id="KW-1185">Reference proteome</keyword>